<proteinExistence type="predicted"/>
<gene>
    <name evidence="1" type="ORF">BDN72DRAFT_774500</name>
</gene>
<organism evidence="1 2">
    <name type="scientific">Pluteus cervinus</name>
    <dbReference type="NCBI Taxonomy" id="181527"/>
    <lineage>
        <taxon>Eukaryota</taxon>
        <taxon>Fungi</taxon>
        <taxon>Dikarya</taxon>
        <taxon>Basidiomycota</taxon>
        <taxon>Agaricomycotina</taxon>
        <taxon>Agaricomycetes</taxon>
        <taxon>Agaricomycetidae</taxon>
        <taxon>Agaricales</taxon>
        <taxon>Pluteineae</taxon>
        <taxon>Pluteaceae</taxon>
        <taxon>Pluteus</taxon>
    </lineage>
</organism>
<sequence>NLRCLEHVVNLGVVDIMTEITKIAVVENKTAIWEYDPALPDNRVLGGKLDVIAAIRTLAVKVYITSSRNFFVFSLGYTPRTGSGITTAHSALRTHTTAMWHSQPPSHSPAQQRKVGDSPWYVGSSI</sequence>
<dbReference type="Proteomes" id="UP000308600">
    <property type="component" value="Unassembled WGS sequence"/>
</dbReference>
<reference evidence="1 2" key="1">
    <citation type="journal article" date="2019" name="Nat. Ecol. Evol.">
        <title>Megaphylogeny resolves global patterns of mushroom evolution.</title>
        <authorList>
            <person name="Varga T."/>
            <person name="Krizsan K."/>
            <person name="Foldi C."/>
            <person name="Dima B."/>
            <person name="Sanchez-Garcia M."/>
            <person name="Sanchez-Ramirez S."/>
            <person name="Szollosi G.J."/>
            <person name="Szarkandi J.G."/>
            <person name="Papp V."/>
            <person name="Albert L."/>
            <person name="Andreopoulos W."/>
            <person name="Angelini C."/>
            <person name="Antonin V."/>
            <person name="Barry K.W."/>
            <person name="Bougher N.L."/>
            <person name="Buchanan P."/>
            <person name="Buyck B."/>
            <person name="Bense V."/>
            <person name="Catcheside P."/>
            <person name="Chovatia M."/>
            <person name="Cooper J."/>
            <person name="Damon W."/>
            <person name="Desjardin D."/>
            <person name="Finy P."/>
            <person name="Geml J."/>
            <person name="Haridas S."/>
            <person name="Hughes K."/>
            <person name="Justo A."/>
            <person name="Karasinski D."/>
            <person name="Kautmanova I."/>
            <person name="Kiss B."/>
            <person name="Kocsube S."/>
            <person name="Kotiranta H."/>
            <person name="LaButti K.M."/>
            <person name="Lechner B.E."/>
            <person name="Liimatainen K."/>
            <person name="Lipzen A."/>
            <person name="Lukacs Z."/>
            <person name="Mihaltcheva S."/>
            <person name="Morgado L.N."/>
            <person name="Niskanen T."/>
            <person name="Noordeloos M.E."/>
            <person name="Ohm R.A."/>
            <person name="Ortiz-Santana B."/>
            <person name="Ovrebo C."/>
            <person name="Racz N."/>
            <person name="Riley R."/>
            <person name="Savchenko A."/>
            <person name="Shiryaev A."/>
            <person name="Soop K."/>
            <person name="Spirin V."/>
            <person name="Szebenyi C."/>
            <person name="Tomsovsky M."/>
            <person name="Tulloss R.E."/>
            <person name="Uehling J."/>
            <person name="Grigoriev I.V."/>
            <person name="Vagvolgyi C."/>
            <person name="Papp T."/>
            <person name="Martin F.M."/>
            <person name="Miettinen O."/>
            <person name="Hibbett D.S."/>
            <person name="Nagy L.G."/>
        </authorList>
    </citation>
    <scope>NUCLEOTIDE SEQUENCE [LARGE SCALE GENOMIC DNA]</scope>
    <source>
        <strain evidence="1 2">NL-1719</strain>
    </source>
</reference>
<name>A0ACD3AGT6_9AGAR</name>
<evidence type="ECO:0000313" key="2">
    <source>
        <dbReference type="Proteomes" id="UP000308600"/>
    </source>
</evidence>
<accession>A0ACD3AGT6</accession>
<feature type="non-terminal residue" evidence="1">
    <location>
        <position position="1"/>
    </location>
</feature>
<protein>
    <submittedName>
        <fullName evidence="1">Uncharacterized protein</fullName>
    </submittedName>
</protein>
<dbReference type="EMBL" id="ML208472">
    <property type="protein sequence ID" value="TFK64504.1"/>
    <property type="molecule type" value="Genomic_DNA"/>
</dbReference>
<keyword evidence="2" id="KW-1185">Reference proteome</keyword>
<evidence type="ECO:0000313" key="1">
    <source>
        <dbReference type="EMBL" id="TFK64504.1"/>
    </source>
</evidence>